<keyword evidence="3 7" id="KW-0812">Transmembrane</keyword>
<evidence type="ECO:0000256" key="7">
    <source>
        <dbReference type="SAM" id="Phobius"/>
    </source>
</evidence>
<dbReference type="STRING" id="1121395.SAMN02745215_01661"/>
<name>A0A1M7T6L0_9FIRM</name>
<feature type="transmembrane region" description="Helical" evidence="7">
    <location>
        <begin position="69"/>
        <end position="85"/>
    </location>
</feature>
<dbReference type="EMBL" id="FRDN01000005">
    <property type="protein sequence ID" value="SHN66354.1"/>
    <property type="molecule type" value="Genomic_DNA"/>
</dbReference>
<dbReference type="Pfam" id="PF00482">
    <property type="entry name" value="T2SSF"/>
    <property type="match status" value="1"/>
</dbReference>
<dbReference type="Proteomes" id="UP000184010">
    <property type="component" value="Unassembled WGS sequence"/>
</dbReference>
<keyword evidence="5 7" id="KW-0472">Membrane</keyword>
<keyword evidence="4 7" id="KW-1133">Transmembrane helix</keyword>
<feature type="transmembrane region" description="Helical" evidence="7">
    <location>
        <begin position="270"/>
        <end position="288"/>
    </location>
</feature>
<keyword evidence="2" id="KW-1003">Cell membrane</keyword>
<dbReference type="InterPro" id="IPR018076">
    <property type="entry name" value="T2SS_GspF_dom"/>
</dbReference>
<feature type="transmembrane region" description="Helical" evidence="7">
    <location>
        <begin position="91"/>
        <end position="107"/>
    </location>
</feature>
<proteinExistence type="predicted"/>
<evidence type="ECO:0000256" key="6">
    <source>
        <dbReference type="SAM" id="Coils"/>
    </source>
</evidence>
<protein>
    <submittedName>
        <fullName evidence="9">Flp pilus assembly protein TadB</fullName>
    </submittedName>
</protein>
<gene>
    <name evidence="9" type="ORF">SAMN02745215_01661</name>
</gene>
<organism evidence="9 10">
    <name type="scientific">Desulfitobacterium chlororespirans DSM 11544</name>
    <dbReference type="NCBI Taxonomy" id="1121395"/>
    <lineage>
        <taxon>Bacteria</taxon>
        <taxon>Bacillati</taxon>
        <taxon>Bacillota</taxon>
        <taxon>Clostridia</taxon>
        <taxon>Eubacteriales</taxon>
        <taxon>Desulfitobacteriaceae</taxon>
        <taxon>Desulfitobacterium</taxon>
    </lineage>
</organism>
<evidence type="ECO:0000256" key="5">
    <source>
        <dbReference type="ARBA" id="ARBA00023136"/>
    </source>
</evidence>
<dbReference type="GO" id="GO:0005886">
    <property type="term" value="C:plasma membrane"/>
    <property type="evidence" value="ECO:0007669"/>
    <property type="project" value="UniProtKB-SubCell"/>
</dbReference>
<dbReference type="PANTHER" id="PTHR35007">
    <property type="entry name" value="INTEGRAL MEMBRANE PROTEIN-RELATED"/>
    <property type="match status" value="1"/>
</dbReference>
<evidence type="ECO:0000256" key="4">
    <source>
        <dbReference type="ARBA" id="ARBA00022989"/>
    </source>
</evidence>
<keyword evidence="10" id="KW-1185">Reference proteome</keyword>
<evidence type="ECO:0000256" key="3">
    <source>
        <dbReference type="ARBA" id="ARBA00022692"/>
    </source>
</evidence>
<evidence type="ECO:0000259" key="8">
    <source>
        <dbReference type="Pfam" id="PF00482"/>
    </source>
</evidence>
<feature type="transmembrane region" description="Helical" evidence="7">
    <location>
        <begin position="239"/>
        <end position="258"/>
    </location>
</feature>
<feature type="coiled-coil region" evidence="6">
    <location>
        <begin position="211"/>
        <end position="238"/>
    </location>
</feature>
<evidence type="ECO:0000256" key="1">
    <source>
        <dbReference type="ARBA" id="ARBA00004651"/>
    </source>
</evidence>
<dbReference type="RefSeq" id="WP_207649539.1">
    <property type="nucleotide sequence ID" value="NZ_FRDN01000005.1"/>
</dbReference>
<dbReference type="PANTHER" id="PTHR35007:SF1">
    <property type="entry name" value="PILUS ASSEMBLY PROTEIN"/>
    <property type="match status" value="1"/>
</dbReference>
<accession>A0A1M7T6L0</accession>
<comment type="subcellular location">
    <subcellularLocation>
        <location evidence="1">Cell membrane</location>
        <topology evidence="1">Multi-pass membrane protein</topology>
    </subcellularLocation>
</comment>
<evidence type="ECO:0000313" key="10">
    <source>
        <dbReference type="Proteomes" id="UP000184010"/>
    </source>
</evidence>
<keyword evidence="6" id="KW-0175">Coiled coil</keyword>
<evidence type="ECO:0000256" key="2">
    <source>
        <dbReference type="ARBA" id="ARBA00022475"/>
    </source>
</evidence>
<evidence type="ECO:0000313" key="9">
    <source>
        <dbReference type="EMBL" id="SHN66354.1"/>
    </source>
</evidence>
<dbReference type="AlphaFoldDB" id="A0A1M7T6L0"/>
<reference evidence="10" key="1">
    <citation type="submission" date="2016-12" db="EMBL/GenBank/DDBJ databases">
        <authorList>
            <person name="Varghese N."/>
            <person name="Submissions S."/>
        </authorList>
    </citation>
    <scope>NUCLEOTIDE SEQUENCE [LARGE SCALE GENOMIC DNA]</scope>
    <source>
        <strain evidence="10">DSM 11544</strain>
    </source>
</reference>
<sequence>MLSYQIFFILGGIVLAYVFYEIYKRTKKTPLAILVARQENAPPKVDVTKKENSFNKRAERVGWTVGRNYLEFMLMVGVVIGGVAAFYFKTWVPLVAGIAAGMFYPYYKLSQKEELYFDELPTRADQALGAVEQQIDSDIPIFDALKQAVPYMQQPLRQKYEKVTEKVEKTGMPLKRALEGIPEELGLAQLEYFHIILEVAEETEEKAREIISDASDTIRRQQKQANRLKREIAMSKSEMKMMFVLVLVMVASFSFMLPDTVPIKGTIIQKGLNIAVIGISGWTTWATLKKIQAKNLF</sequence>
<feature type="transmembrane region" description="Helical" evidence="7">
    <location>
        <begin position="6"/>
        <end position="23"/>
    </location>
</feature>
<feature type="domain" description="Type II secretion system protein GspF" evidence="8">
    <location>
        <begin position="136"/>
        <end position="252"/>
    </location>
</feature>